<protein>
    <submittedName>
        <fullName evidence="1">Uncharacterized protein</fullName>
    </submittedName>
</protein>
<sequence length="328" mass="36206">MAVTYYDSEDAGAPQFTYSGTTSTIIEIFDAILVNGYGSKPGLGWTKEMTSAVAGSDRTVYKNKSASQEDMYLLVETNPANGSAFRLQIAENVTSPEAYEGYSAYAACYWGYTPRVWKAVGDERTLILFLHAGGLENQSSGSAHIRYPLTLYVGDVDTMNLTIPRGWALLAPSMVKGLLSASTSGGTYAGTLANAHQAVISSTYPRVMTSLPGISWSEDDQTVVCCTMQNQHNNLNAKNGFPTTEVSAFEQNAIARIPWFLLIEQKFMFRLRGVFNIFPWLYQNDSNSKLNFLKPLTIDGITYRGTTYKGNRNNNYPMTAYIQTSGDW</sequence>
<proteinExistence type="predicted"/>
<evidence type="ECO:0000313" key="2">
    <source>
        <dbReference type="Proteomes" id="UP001163255"/>
    </source>
</evidence>
<gene>
    <name evidence="1" type="ORF">NX720_25880</name>
</gene>
<name>A0ABY6GU17_9GAMM</name>
<dbReference type="RefSeq" id="WP_262598493.1">
    <property type="nucleotide sequence ID" value="NZ_CP103300.1"/>
</dbReference>
<reference evidence="1" key="1">
    <citation type="submission" date="2022-10" db="EMBL/GenBank/DDBJ databases">
        <title>Completed Genome Sequence of two octocoral isolated bacterium, Endozoicomonas euniceicola EF212T and Endozoicomonas gorgoniicola PS125T.</title>
        <authorList>
            <person name="Chiou Y.-J."/>
            <person name="Chen Y.-H."/>
        </authorList>
    </citation>
    <scope>NUCLEOTIDE SEQUENCE</scope>
    <source>
        <strain evidence="1">EF212</strain>
    </source>
</reference>
<evidence type="ECO:0000313" key="1">
    <source>
        <dbReference type="EMBL" id="UYM16185.1"/>
    </source>
</evidence>
<organism evidence="1 2">
    <name type="scientific">Endozoicomonas euniceicola</name>
    <dbReference type="NCBI Taxonomy" id="1234143"/>
    <lineage>
        <taxon>Bacteria</taxon>
        <taxon>Pseudomonadati</taxon>
        <taxon>Pseudomonadota</taxon>
        <taxon>Gammaproteobacteria</taxon>
        <taxon>Oceanospirillales</taxon>
        <taxon>Endozoicomonadaceae</taxon>
        <taxon>Endozoicomonas</taxon>
    </lineage>
</organism>
<dbReference type="EMBL" id="CP103300">
    <property type="protein sequence ID" value="UYM16185.1"/>
    <property type="molecule type" value="Genomic_DNA"/>
</dbReference>
<dbReference type="Proteomes" id="UP001163255">
    <property type="component" value="Chromosome"/>
</dbReference>
<accession>A0ABY6GU17</accession>
<keyword evidence="2" id="KW-1185">Reference proteome</keyword>